<keyword evidence="4" id="KW-1185">Reference proteome</keyword>
<organism evidence="3 4">
    <name type="scientific">Trichostrongylus colubriformis</name>
    <name type="common">Black scour worm</name>
    <dbReference type="NCBI Taxonomy" id="6319"/>
    <lineage>
        <taxon>Eukaryota</taxon>
        <taxon>Metazoa</taxon>
        <taxon>Ecdysozoa</taxon>
        <taxon>Nematoda</taxon>
        <taxon>Chromadorea</taxon>
        <taxon>Rhabditida</taxon>
        <taxon>Rhabditina</taxon>
        <taxon>Rhabditomorpha</taxon>
        <taxon>Strongyloidea</taxon>
        <taxon>Trichostrongylidae</taxon>
        <taxon>Trichostrongylus</taxon>
    </lineage>
</organism>
<comment type="function">
    <text evidence="2">May mediate accelerated ATP-independent bidirectional transbilayer migration of phospholipids upon binding calcium ions that results in a loss of phospholipid asymmetry in the plasma membrane.</text>
</comment>
<dbReference type="AlphaFoldDB" id="A0AAN8IQV2"/>
<dbReference type="PANTHER" id="PTHR23248:SF63">
    <property type="entry name" value="PHOSPHOLIPID SCRAMBLASE"/>
    <property type="match status" value="1"/>
</dbReference>
<dbReference type="PANTHER" id="PTHR23248">
    <property type="entry name" value="PHOSPHOLIPID SCRAMBLASE-RELATED"/>
    <property type="match status" value="1"/>
</dbReference>
<evidence type="ECO:0000313" key="3">
    <source>
        <dbReference type="EMBL" id="KAK5983444.1"/>
    </source>
</evidence>
<sequence length="199" mass="22171">MNVSQPIQGVPPGLEYLTMIDRIVVHQLIELREIVLNYQTRNKYVLLNANGEQVYYAFEESSLCMRCWCDMHRSFTMHIVDNFGKEVLRVTRPFKCCGGGCYGCFACIDCCTYECSVEAPPGNVIGSVVQRQACCASSFDVKNEGDQIILSIDGPFIACGRNVEFPIRTPSGASVGDITKKWRGLLRELVTNADTFSVS</sequence>
<dbReference type="InterPro" id="IPR005552">
    <property type="entry name" value="Scramblase"/>
</dbReference>
<keyword evidence="2" id="KW-0449">Lipoprotein</keyword>
<protein>
    <recommendedName>
        <fullName evidence="2">Phospholipid scramblase</fullName>
    </recommendedName>
</protein>
<evidence type="ECO:0000256" key="2">
    <source>
        <dbReference type="RuleBase" id="RU363116"/>
    </source>
</evidence>
<dbReference type="Proteomes" id="UP001331761">
    <property type="component" value="Unassembled WGS sequence"/>
</dbReference>
<name>A0AAN8IQV2_TRICO</name>
<gene>
    <name evidence="3" type="ORF">GCK32_015249</name>
</gene>
<comment type="caution">
    <text evidence="3">The sequence shown here is derived from an EMBL/GenBank/DDBJ whole genome shotgun (WGS) entry which is preliminary data.</text>
</comment>
<evidence type="ECO:0000256" key="1">
    <source>
        <dbReference type="ARBA" id="ARBA00005350"/>
    </source>
</evidence>
<dbReference type="EMBL" id="WIXE01003975">
    <property type="protein sequence ID" value="KAK5983444.1"/>
    <property type="molecule type" value="Genomic_DNA"/>
</dbReference>
<evidence type="ECO:0000313" key="4">
    <source>
        <dbReference type="Proteomes" id="UP001331761"/>
    </source>
</evidence>
<comment type="similarity">
    <text evidence="1 2">Belongs to the phospholipid scramblase family.</text>
</comment>
<proteinExistence type="inferred from homology"/>
<dbReference type="SUPFAM" id="SSF54518">
    <property type="entry name" value="Tubby C-terminal domain-like"/>
    <property type="match status" value="1"/>
</dbReference>
<keyword evidence="2" id="KW-0106">Calcium</keyword>
<dbReference type="GO" id="GO:0017128">
    <property type="term" value="F:phospholipid scramblase activity"/>
    <property type="evidence" value="ECO:0007669"/>
    <property type="project" value="InterPro"/>
</dbReference>
<feature type="non-terminal residue" evidence="3">
    <location>
        <position position="199"/>
    </location>
</feature>
<dbReference type="GO" id="GO:0005886">
    <property type="term" value="C:plasma membrane"/>
    <property type="evidence" value="ECO:0007669"/>
    <property type="project" value="TreeGrafter"/>
</dbReference>
<comment type="cofactor">
    <cofactor evidence="2">
        <name>Ca(2+)</name>
        <dbReference type="ChEBI" id="CHEBI:29108"/>
    </cofactor>
</comment>
<keyword evidence="2" id="KW-0564">Palmitate</keyword>
<accession>A0AAN8IQV2</accession>
<dbReference type="InterPro" id="IPR025659">
    <property type="entry name" value="Tubby-like_C"/>
</dbReference>
<dbReference type="Pfam" id="PF03803">
    <property type="entry name" value="Scramblase"/>
    <property type="match status" value="1"/>
</dbReference>
<reference evidence="3 4" key="1">
    <citation type="submission" date="2019-10" db="EMBL/GenBank/DDBJ databases">
        <title>Assembly and Annotation for the nematode Trichostrongylus colubriformis.</title>
        <authorList>
            <person name="Martin J."/>
        </authorList>
    </citation>
    <scope>NUCLEOTIDE SEQUENCE [LARGE SCALE GENOMIC DNA]</scope>
    <source>
        <strain evidence="3">G859</strain>
        <tissue evidence="3">Whole worm</tissue>
    </source>
</reference>